<sequence length="422" mass="46671">MDRVQRLLIQVLQESHAGGESLLGTIRIAVLPIAKVFTMCFMGFLMASKYVNILPANGRKLLNGLVFSLLLPCLIFSQLGEAVTFQKMLEWWFIPFNVILTTISGSIIGLIVAWIVHPPYPFFKFTIIQIGIGNIGNVPLVLIGALCRDKSNPFGDYEKCSQDGNAYISFGQWVGAIVVYTYVFHMLAPPPEGTFDIVDENHPVKNLSKDSFQCQVKDNSPEQVPLLNEDAVSTDPKTPKNGKMKYFLKFLFEKLKLKQILQPPIIAAFIAIIIGCVPFLKRLIFTSDAPLYFFTDSCMILGEAMVPCILLALGGNLVDGPGSSKLGLRTTAAIIFGRLVLVPPVGLGIVMLADKLGFLPPDDKMFRFVLLLQYSMPTSVLSGAVANLRGCGREAAAVLFWVHIFAIFSMAGWFILYFRILF</sequence>
<keyword evidence="5" id="KW-0927">Auxin signaling pathway</keyword>
<feature type="transmembrane region" description="Helical" evidence="6">
    <location>
        <begin position="292"/>
        <end position="313"/>
    </location>
</feature>
<dbReference type="OMA" id="IFVVQTF"/>
<dbReference type="PANTHER" id="PTHR31419:SF1">
    <property type="entry name" value="PROTEIN PIN-LIKES 6"/>
    <property type="match status" value="1"/>
</dbReference>
<proteinExistence type="predicted"/>
<dbReference type="InterPro" id="IPR039305">
    <property type="entry name" value="PILS2/6"/>
</dbReference>
<dbReference type="Proteomes" id="UP000295252">
    <property type="component" value="Chromosome VIII"/>
</dbReference>
<keyword evidence="2 6" id="KW-0812">Transmembrane</keyword>
<organism evidence="7 8">
    <name type="scientific">Coffea canephora</name>
    <name type="common">Robusta coffee</name>
    <dbReference type="NCBI Taxonomy" id="49390"/>
    <lineage>
        <taxon>Eukaryota</taxon>
        <taxon>Viridiplantae</taxon>
        <taxon>Streptophyta</taxon>
        <taxon>Embryophyta</taxon>
        <taxon>Tracheophyta</taxon>
        <taxon>Spermatophyta</taxon>
        <taxon>Magnoliopsida</taxon>
        <taxon>eudicotyledons</taxon>
        <taxon>Gunneridae</taxon>
        <taxon>Pentapetalae</taxon>
        <taxon>asterids</taxon>
        <taxon>lamiids</taxon>
        <taxon>Gentianales</taxon>
        <taxon>Rubiaceae</taxon>
        <taxon>Ixoroideae</taxon>
        <taxon>Gardenieae complex</taxon>
        <taxon>Bertiereae - Coffeeae clade</taxon>
        <taxon>Coffeeae</taxon>
        <taxon>Coffea</taxon>
    </lineage>
</organism>
<feature type="transmembrane region" description="Helical" evidence="6">
    <location>
        <begin position="91"/>
        <end position="116"/>
    </location>
</feature>
<feature type="transmembrane region" description="Helical" evidence="6">
    <location>
        <begin position="260"/>
        <end position="280"/>
    </location>
</feature>
<evidence type="ECO:0000256" key="5">
    <source>
        <dbReference type="ARBA" id="ARBA00023294"/>
    </source>
</evidence>
<feature type="transmembrane region" description="Helical" evidence="6">
    <location>
        <begin position="365"/>
        <end position="386"/>
    </location>
</feature>
<dbReference type="AlphaFoldDB" id="A0A068UDT1"/>
<feature type="transmembrane region" description="Helical" evidence="6">
    <location>
        <begin position="398"/>
        <end position="418"/>
    </location>
</feature>
<gene>
    <name evidence="7" type="ORF">GSCOC_T00023182001</name>
</gene>
<dbReference type="Gramene" id="CDP06364">
    <property type="protein sequence ID" value="CDP06364"/>
    <property type="gene ID" value="GSCOC_T00023182001"/>
</dbReference>
<keyword evidence="4 6" id="KW-0472">Membrane</keyword>
<dbReference type="OrthoDB" id="191139at2759"/>
<feature type="transmembrane region" description="Helical" evidence="6">
    <location>
        <begin position="122"/>
        <end position="146"/>
    </location>
</feature>
<dbReference type="STRING" id="49390.A0A068UDT1"/>
<dbReference type="InterPro" id="IPR004776">
    <property type="entry name" value="Mem_transp_PIN-like"/>
</dbReference>
<evidence type="ECO:0000256" key="2">
    <source>
        <dbReference type="ARBA" id="ARBA00022692"/>
    </source>
</evidence>
<dbReference type="InParanoid" id="A0A068UDT1"/>
<evidence type="ECO:0000313" key="8">
    <source>
        <dbReference type="Proteomes" id="UP000295252"/>
    </source>
</evidence>
<evidence type="ECO:0000256" key="6">
    <source>
        <dbReference type="SAM" id="Phobius"/>
    </source>
</evidence>
<dbReference type="GO" id="GO:0005789">
    <property type="term" value="C:endoplasmic reticulum membrane"/>
    <property type="evidence" value="ECO:0007669"/>
    <property type="project" value="EnsemblPlants"/>
</dbReference>
<dbReference type="Pfam" id="PF03547">
    <property type="entry name" value="Mem_trans"/>
    <property type="match status" value="1"/>
</dbReference>
<evidence type="ECO:0000313" key="7">
    <source>
        <dbReference type="EMBL" id="CDP06364.1"/>
    </source>
</evidence>
<reference evidence="8" key="1">
    <citation type="journal article" date="2014" name="Science">
        <title>The coffee genome provides insight into the convergent evolution of caffeine biosynthesis.</title>
        <authorList>
            <person name="Denoeud F."/>
            <person name="Carretero-Paulet L."/>
            <person name="Dereeper A."/>
            <person name="Droc G."/>
            <person name="Guyot R."/>
            <person name="Pietrella M."/>
            <person name="Zheng C."/>
            <person name="Alberti A."/>
            <person name="Anthony F."/>
            <person name="Aprea G."/>
            <person name="Aury J.M."/>
            <person name="Bento P."/>
            <person name="Bernard M."/>
            <person name="Bocs S."/>
            <person name="Campa C."/>
            <person name="Cenci A."/>
            <person name="Combes M.C."/>
            <person name="Crouzillat D."/>
            <person name="Da Silva C."/>
            <person name="Daddiego L."/>
            <person name="De Bellis F."/>
            <person name="Dussert S."/>
            <person name="Garsmeur O."/>
            <person name="Gayraud T."/>
            <person name="Guignon V."/>
            <person name="Jahn K."/>
            <person name="Jamilloux V."/>
            <person name="Joet T."/>
            <person name="Labadie K."/>
            <person name="Lan T."/>
            <person name="Leclercq J."/>
            <person name="Lepelley M."/>
            <person name="Leroy T."/>
            <person name="Li L.T."/>
            <person name="Librado P."/>
            <person name="Lopez L."/>
            <person name="Munoz A."/>
            <person name="Noel B."/>
            <person name="Pallavicini A."/>
            <person name="Perrotta G."/>
            <person name="Poncet V."/>
            <person name="Pot D."/>
            <person name="Priyono X."/>
            <person name="Rigoreau M."/>
            <person name="Rouard M."/>
            <person name="Rozas J."/>
            <person name="Tranchant-Dubreuil C."/>
            <person name="VanBuren R."/>
            <person name="Zhang Q."/>
            <person name="Andrade A.C."/>
            <person name="Argout X."/>
            <person name="Bertrand B."/>
            <person name="de Kochko A."/>
            <person name="Graziosi G."/>
            <person name="Henry R.J."/>
            <person name="Jayarama X."/>
            <person name="Ming R."/>
            <person name="Nagai C."/>
            <person name="Rounsley S."/>
            <person name="Sankoff D."/>
            <person name="Giuliano G."/>
            <person name="Albert V.A."/>
            <person name="Wincker P."/>
            <person name="Lashermes P."/>
        </authorList>
    </citation>
    <scope>NUCLEOTIDE SEQUENCE [LARGE SCALE GENOMIC DNA]</scope>
    <source>
        <strain evidence="8">cv. DH200-94</strain>
    </source>
</reference>
<evidence type="ECO:0000256" key="4">
    <source>
        <dbReference type="ARBA" id="ARBA00023136"/>
    </source>
</evidence>
<feature type="transmembrane region" description="Helical" evidence="6">
    <location>
        <begin position="21"/>
        <end position="46"/>
    </location>
</feature>
<comment type="subcellular location">
    <subcellularLocation>
        <location evidence="1">Membrane</location>
        <topology evidence="1">Multi-pass membrane protein</topology>
    </subcellularLocation>
</comment>
<dbReference type="EMBL" id="HG739106">
    <property type="protein sequence ID" value="CDP06364.1"/>
    <property type="molecule type" value="Genomic_DNA"/>
</dbReference>
<name>A0A068UDT1_COFCA</name>
<dbReference type="PhylomeDB" id="A0A068UDT1"/>
<dbReference type="PANTHER" id="PTHR31419">
    <property type="entry name" value="PROTEIN PIN-LIKES 2"/>
    <property type="match status" value="1"/>
</dbReference>
<dbReference type="GO" id="GO:0080162">
    <property type="term" value="P:endoplasmic reticulum to cytosol auxin transport"/>
    <property type="evidence" value="ECO:0007669"/>
    <property type="project" value="InterPro"/>
</dbReference>
<feature type="transmembrane region" description="Helical" evidence="6">
    <location>
        <begin position="167"/>
        <end position="188"/>
    </location>
</feature>
<keyword evidence="8" id="KW-1185">Reference proteome</keyword>
<protein>
    <recommendedName>
        <fullName evidence="9">Protein PIN-LIKES 6</fullName>
    </recommendedName>
</protein>
<keyword evidence="3 6" id="KW-1133">Transmembrane helix</keyword>
<evidence type="ECO:0000256" key="1">
    <source>
        <dbReference type="ARBA" id="ARBA00004141"/>
    </source>
</evidence>
<accession>A0A068UDT1</accession>
<dbReference type="GO" id="GO:0009734">
    <property type="term" value="P:auxin-activated signaling pathway"/>
    <property type="evidence" value="ECO:0007669"/>
    <property type="project" value="UniProtKB-KW"/>
</dbReference>
<feature type="transmembrane region" description="Helical" evidence="6">
    <location>
        <begin position="333"/>
        <end position="353"/>
    </location>
</feature>
<feature type="transmembrane region" description="Helical" evidence="6">
    <location>
        <begin position="61"/>
        <end position="79"/>
    </location>
</feature>
<dbReference type="FunCoup" id="A0A068UDT1">
    <property type="interactions" value="547"/>
</dbReference>
<evidence type="ECO:0008006" key="9">
    <source>
        <dbReference type="Google" id="ProtNLM"/>
    </source>
</evidence>
<evidence type="ECO:0000256" key="3">
    <source>
        <dbReference type="ARBA" id="ARBA00022989"/>
    </source>
</evidence>